<feature type="compositionally biased region" description="Low complexity" evidence="5">
    <location>
        <begin position="244"/>
        <end position="261"/>
    </location>
</feature>
<evidence type="ECO:0000313" key="8">
    <source>
        <dbReference type="Proteomes" id="UP000655366"/>
    </source>
</evidence>
<dbReference type="Pfam" id="PF03466">
    <property type="entry name" value="LysR_substrate"/>
    <property type="match status" value="1"/>
</dbReference>
<evidence type="ECO:0000256" key="3">
    <source>
        <dbReference type="ARBA" id="ARBA00023125"/>
    </source>
</evidence>
<evidence type="ECO:0000256" key="1">
    <source>
        <dbReference type="ARBA" id="ARBA00009437"/>
    </source>
</evidence>
<evidence type="ECO:0000256" key="4">
    <source>
        <dbReference type="ARBA" id="ARBA00023163"/>
    </source>
</evidence>
<dbReference type="PANTHER" id="PTHR30346">
    <property type="entry name" value="TRANSCRIPTIONAL DUAL REGULATOR HCAR-RELATED"/>
    <property type="match status" value="1"/>
</dbReference>
<keyword evidence="3" id="KW-0238">DNA-binding</keyword>
<dbReference type="GO" id="GO:0003700">
    <property type="term" value="F:DNA-binding transcription factor activity"/>
    <property type="evidence" value="ECO:0007669"/>
    <property type="project" value="TreeGrafter"/>
</dbReference>
<feature type="compositionally biased region" description="Polar residues" evidence="5">
    <location>
        <begin position="205"/>
        <end position="216"/>
    </location>
</feature>
<evidence type="ECO:0000313" key="7">
    <source>
        <dbReference type="EMBL" id="MBG0739831.1"/>
    </source>
</evidence>
<evidence type="ECO:0000259" key="6">
    <source>
        <dbReference type="Pfam" id="PF03466"/>
    </source>
</evidence>
<feature type="compositionally biased region" description="Basic residues" evidence="5">
    <location>
        <begin position="280"/>
        <end position="290"/>
    </location>
</feature>
<evidence type="ECO:0000256" key="2">
    <source>
        <dbReference type="ARBA" id="ARBA00023015"/>
    </source>
</evidence>
<dbReference type="Proteomes" id="UP000655366">
    <property type="component" value="Unassembled WGS sequence"/>
</dbReference>
<organism evidence="7 8">
    <name type="scientific">Arthrobacter terrae</name>
    <dbReference type="NCBI Taxonomy" id="2935737"/>
    <lineage>
        <taxon>Bacteria</taxon>
        <taxon>Bacillati</taxon>
        <taxon>Actinomycetota</taxon>
        <taxon>Actinomycetes</taxon>
        <taxon>Micrococcales</taxon>
        <taxon>Micrococcaceae</taxon>
        <taxon>Arthrobacter</taxon>
    </lineage>
</organism>
<protein>
    <submittedName>
        <fullName evidence="7">LysR family substrate-binding domain-containing protein</fullName>
    </submittedName>
</protein>
<comment type="similarity">
    <text evidence="1">Belongs to the LysR transcriptional regulatory family.</text>
</comment>
<dbReference type="AlphaFoldDB" id="A0A931CRV4"/>
<reference evidence="7 8" key="1">
    <citation type="submission" date="2020-11" db="EMBL/GenBank/DDBJ databases">
        <title>Arthrobacter antarcticus sp. nov., isolated from Antarctic Soil.</title>
        <authorList>
            <person name="Li J."/>
        </authorList>
    </citation>
    <scope>NUCLEOTIDE SEQUENCE [LARGE SCALE GENOMIC DNA]</scope>
    <source>
        <strain evidence="7 8">Z1-20</strain>
    </source>
</reference>
<dbReference type="GO" id="GO:0003677">
    <property type="term" value="F:DNA binding"/>
    <property type="evidence" value="ECO:0007669"/>
    <property type="project" value="UniProtKB-KW"/>
</dbReference>
<dbReference type="EMBL" id="JADNYM010000012">
    <property type="protein sequence ID" value="MBG0739831.1"/>
    <property type="molecule type" value="Genomic_DNA"/>
</dbReference>
<dbReference type="PANTHER" id="PTHR30346:SF0">
    <property type="entry name" value="HCA OPERON TRANSCRIPTIONAL ACTIVATOR HCAR"/>
    <property type="match status" value="1"/>
</dbReference>
<dbReference type="Gene3D" id="3.40.190.10">
    <property type="entry name" value="Periplasmic binding protein-like II"/>
    <property type="match status" value="2"/>
</dbReference>
<accession>A0A931CRV4</accession>
<feature type="domain" description="LysR substrate-binding" evidence="6">
    <location>
        <begin position="10"/>
        <end position="203"/>
    </location>
</feature>
<gene>
    <name evidence="7" type="ORF">IV500_10585</name>
</gene>
<keyword evidence="8" id="KW-1185">Reference proteome</keyword>
<feature type="region of interest" description="Disordered" evidence="5">
    <location>
        <begin position="204"/>
        <end position="290"/>
    </location>
</feature>
<dbReference type="InterPro" id="IPR005119">
    <property type="entry name" value="LysR_subst-bd"/>
</dbReference>
<dbReference type="CDD" id="cd08414">
    <property type="entry name" value="PBP2_LTTR_aromatics_like"/>
    <property type="match status" value="1"/>
</dbReference>
<proteinExistence type="inferred from homology"/>
<name>A0A931CRV4_9MICC</name>
<evidence type="ECO:0000256" key="5">
    <source>
        <dbReference type="SAM" id="MobiDB-lite"/>
    </source>
</evidence>
<dbReference type="SUPFAM" id="SSF53850">
    <property type="entry name" value="Periplasmic binding protein-like II"/>
    <property type="match status" value="1"/>
</dbReference>
<keyword evidence="4" id="KW-0804">Transcription</keyword>
<keyword evidence="2" id="KW-0805">Transcription regulation</keyword>
<comment type="caution">
    <text evidence="7">The sequence shown here is derived from an EMBL/GenBank/DDBJ whole genome shotgun (WGS) entry which is preliminary data.</text>
</comment>
<dbReference type="GO" id="GO:0032993">
    <property type="term" value="C:protein-DNA complex"/>
    <property type="evidence" value="ECO:0007669"/>
    <property type="project" value="TreeGrafter"/>
</dbReference>
<sequence>MRYCVHVPESRVLTVAFVPGVTPGKWIRRWEERMPQCPLLASPVSEVDQVAILHRGETEMSFVRLPVDRAGLNVIELYAEIPVVVAPKDHEIAVFDEVPVAELAAEYLLQDPDLFPEWRDISDQIRAGTRPPLPAMETLEAALDLVEAGLGILILPMSVARQFSRKSLRARPVSGVPQPRIGLAWLEGNTDPVIEEFIGVVRGRSAQSSRQPSVQAAQDAAPKKVRGGSGAGKDGGKGASRVPAKSSGKGSDKSTTTAGGTTNHGTRSAGKGAKTAGVKSKGHASKRGRR</sequence>